<dbReference type="Proteomes" id="UP000316541">
    <property type="component" value="Unassembled WGS sequence"/>
</dbReference>
<dbReference type="CDD" id="cd00146">
    <property type="entry name" value="PKD"/>
    <property type="match status" value="1"/>
</dbReference>
<evidence type="ECO:0000313" key="6">
    <source>
        <dbReference type="Proteomes" id="UP000316541"/>
    </source>
</evidence>
<dbReference type="SUPFAM" id="SSF50952">
    <property type="entry name" value="Soluble quinoprotein glucose dehydrogenase"/>
    <property type="match status" value="1"/>
</dbReference>
<dbReference type="SMART" id="SM00089">
    <property type="entry name" value="PKD"/>
    <property type="match status" value="1"/>
</dbReference>
<feature type="signal peptide" evidence="2">
    <location>
        <begin position="1"/>
        <end position="41"/>
    </location>
</feature>
<feature type="region of interest" description="Disordered" evidence="1">
    <location>
        <begin position="53"/>
        <end position="86"/>
    </location>
</feature>
<dbReference type="PANTHER" id="PTHR40469">
    <property type="entry name" value="SECRETED GLYCOSYL HYDROLASE"/>
    <property type="match status" value="1"/>
</dbReference>
<feature type="chain" id="PRO_5021959867" evidence="2">
    <location>
        <begin position="42"/>
        <end position="1361"/>
    </location>
</feature>
<dbReference type="Pfam" id="PF07995">
    <property type="entry name" value="GSDH"/>
    <property type="match status" value="1"/>
</dbReference>
<dbReference type="InterPro" id="IPR012938">
    <property type="entry name" value="Glc/Sorbosone_DH"/>
</dbReference>
<dbReference type="InterPro" id="IPR029010">
    <property type="entry name" value="ThuA-like"/>
</dbReference>
<dbReference type="InterPro" id="IPR011041">
    <property type="entry name" value="Quinoprot_gluc/sorb_DH_b-prop"/>
</dbReference>
<comment type="caution">
    <text evidence="5">The sequence shown here is derived from an EMBL/GenBank/DDBJ whole genome shotgun (WGS) entry which is preliminary data.</text>
</comment>
<dbReference type="Gene3D" id="2.60.40.10">
    <property type="entry name" value="Immunoglobulins"/>
    <property type="match status" value="1"/>
</dbReference>
<dbReference type="EMBL" id="VIRM01000044">
    <property type="protein sequence ID" value="TQS17542.1"/>
    <property type="molecule type" value="Genomic_DNA"/>
</dbReference>
<dbReference type="InterPro" id="IPR013783">
    <property type="entry name" value="Ig-like_fold"/>
</dbReference>
<feature type="domain" description="F5/8 type C" evidence="3">
    <location>
        <begin position="184"/>
        <end position="332"/>
    </location>
</feature>
<dbReference type="InterPro" id="IPR029062">
    <property type="entry name" value="Class_I_gatase-like"/>
</dbReference>
<dbReference type="InterPro" id="IPR010496">
    <property type="entry name" value="AL/BT2_dom"/>
</dbReference>
<evidence type="ECO:0000313" key="5">
    <source>
        <dbReference type="EMBL" id="TQS17542.1"/>
    </source>
</evidence>
<protein>
    <submittedName>
        <fullName evidence="5">DUF1080 domain-containing protein</fullName>
    </submittedName>
</protein>
<evidence type="ECO:0000256" key="1">
    <source>
        <dbReference type="SAM" id="MobiDB-lite"/>
    </source>
</evidence>
<dbReference type="Gene3D" id="2.60.120.560">
    <property type="entry name" value="Exo-inulinase, domain 1"/>
    <property type="match status" value="1"/>
</dbReference>
<dbReference type="Pfam" id="PF06283">
    <property type="entry name" value="ThuA"/>
    <property type="match status" value="2"/>
</dbReference>
<dbReference type="Pfam" id="PF22633">
    <property type="entry name" value="F5_F8_type_C_2"/>
    <property type="match status" value="1"/>
</dbReference>
<dbReference type="PANTHER" id="PTHR40469:SF2">
    <property type="entry name" value="GALACTOSE-BINDING DOMAIN-LIKE SUPERFAMILY PROTEIN"/>
    <property type="match status" value="1"/>
</dbReference>
<dbReference type="Gene3D" id="2.120.10.30">
    <property type="entry name" value="TolB, C-terminal domain"/>
    <property type="match status" value="1"/>
</dbReference>
<dbReference type="SUPFAM" id="SSF49299">
    <property type="entry name" value="PKD domain"/>
    <property type="match status" value="1"/>
</dbReference>
<dbReference type="InterPro" id="IPR022409">
    <property type="entry name" value="PKD/Chitinase_dom"/>
</dbReference>
<dbReference type="Gene3D" id="3.40.50.880">
    <property type="match status" value="2"/>
</dbReference>
<feature type="compositionally biased region" description="Basic and acidic residues" evidence="1">
    <location>
        <begin position="68"/>
        <end position="81"/>
    </location>
</feature>
<dbReference type="GO" id="GO:0016787">
    <property type="term" value="F:hydrolase activity"/>
    <property type="evidence" value="ECO:0007669"/>
    <property type="project" value="InterPro"/>
</dbReference>
<evidence type="ECO:0000259" key="3">
    <source>
        <dbReference type="PROSITE" id="PS50022"/>
    </source>
</evidence>
<gene>
    <name evidence="5" type="ORF">FLX08_28710</name>
</gene>
<proteinExistence type="predicted"/>
<dbReference type="RefSeq" id="WP_142623307.1">
    <property type="nucleotide sequence ID" value="NZ_VIRM01000044.1"/>
</dbReference>
<evidence type="ECO:0000259" key="4">
    <source>
        <dbReference type="PROSITE" id="PS50093"/>
    </source>
</evidence>
<name>A0A544YLV6_9ACTN</name>
<dbReference type="Pfam" id="PF18911">
    <property type="entry name" value="PKD_4"/>
    <property type="match status" value="1"/>
</dbReference>
<dbReference type="InterPro" id="IPR035986">
    <property type="entry name" value="PKD_dom_sf"/>
</dbReference>
<dbReference type="InterPro" id="IPR011042">
    <property type="entry name" value="6-blade_b-propeller_TolB-like"/>
</dbReference>
<reference evidence="5 6" key="1">
    <citation type="submission" date="2019-07" db="EMBL/GenBank/DDBJ databases">
        <title>Microbispora hainanensis DSM 45428.</title>
        <authorList>
            <person name="Thawai C."/>
        </authorList>
    </citation>
    <scope>NUCLEOTIDE SEQUENCE [LARGE SCALE GENOMIC DNA]</scope>
    <source>
        <strain evidence="5 6">DSM 45428</strain>
    </source>
</reference>
<dbReference type="SUPFAM" id="SSF49785">
    <property type="entry name" value="Galactose-binding domain-like"/>
    <property type="match status" value="1"/>
</dbReference>
<dbReference type="SUPFAM" id="SSF52317">
    <property type="entry name" value="Class I glutamine amidotransferase-like"/>
    <property type="match status" value="2"/>
</dbReference>
<dbReference type="GO" id="GO:0005975">
    <property type="term" value="P:carbohydrate metabolic process"/>
    <property type="evidence" value="ECO:0007669"/>
    <property type="project" value="UniProtKB-ARBA"/>
</dbReference>
<keyword evidence="2" id="KW-0732">Signal</keyword>
<dbReference type="InterPro" id="IPR008979">
    <property type="entry name" value="Galactose-bd-like_sf"/>
</dbReference>
<dbReference type="PROSITE" id="PS50022">
    <property type="entry name" value="FA58C_3"/>
    <property type="match status" value="1"/>
</dbReference>
<feature type="domain" description="PKD" evidence="4">
    <location>
        <begin position="1009"/>
        <end position="1059"/>
    </location>
</feature>
<accession>A0A544YLV6</accession>
<organism evidence="5 6">
    <name type="scientific">Microbispora hainanensis</name>
    <dbReference type="NCBI Taxonomy" id="568844"/>
    <lineage>
        <taxon>Bacteria</taxon>
        <taxon>Bacillati</taxon>
        <taxon>Actinomycetota</taxon>
        <taxon>Actinomycetes</taxon>
        <taxon>Streptosporangiales</taxon>
        <taxon>Streptosporangiaceae</taxon>
        <taxon>Microbispora</taxon>
    </lineage>
</organism>
<dbReference type="PROSITE" id="PS50093">
    <property type="entry name" value="PKD"/>
    <property type="match status" value="1"/>
</dbReference>
<dbReference type="InterPro" id="IPR000601">
    <property type="entry name" value="PKD_dom"/>
</dbReference>
<dbReference type="InterPro" id="IPR000421">
    <property type="entry name" value="FA58C"/>
</dbReference>
<sequence length="1361" mass="148057">MGRRDLLVHPRPPAWRRALVTASSAALTLGLATVPATQAQAAPAFPAAQLQAQAVSAHLQAQPNPPEPHPDKPDKPDKPGTPDKSISVLVFHGPAKEQSDPVEKAADSIKSLGKDNGFSVEVSADPAVFTSSNLARYRGVVFLSAKGVTLNAAQEAAFQAYIRDGGGFVGVHDAVRAQPDSSWFTELVGTRPAGSLPPAEKVVEITANGDNPPNETKEKLVDGNNNSKWLTFNPTGWVSLKLEQPKAIAHYALTSANDFPGRDPKDWTLQGSQDGKSWTDLDKRTGETFPSRFQTKEYTFDNGTAYAYYRLNITANSGEPLIQLAEMRLFGPDAGPPPDSQVQKATVDFTDRQHPANKGLPFNTTRSDKWMNWSPSPLGKVQTVAQVEEWTYKAGLNGHGAFHPISWCRDYDGGRSFYTGMGGTEESYTKDEQFKRHLGGAIKWAAGLVRGDCQATIASNYKTERLTAQNQPGQLDQIGEPHGLTVAPDGKIFYVGKAACPTGPIADWNNPDVGLGCGTIHQWDPKTKQVKLLTTLAVMGNRGSGDELVKNEEGLLGIVPDPKFQENGWLYVYWMPHESIDRDKRIGKRTISRFTYDSATQTIDQKTRKDLLQWDTQIHSCCHAGGGMAFDKQGNLYVGSGDSNSSGGSSGYSGNNWTQDYKGTSFQDARRTAGNTNDLNGKIIRIHPEADGTYTIPKGNLFTGKEEGGGKTRPEIYVMGVRNIARLQWDNANDWLTAGWVGPDAGGPSEIWGPAKYETATILTSAGNQGWPYCMGDKQPYRDRSNTDATQPADWYDCDNLKNTSPRNTGLVDLPPARDNMIWFSPQGGGPVYPKRTDGSGLPTYKLGDETFTEPYLSGGGQAVMSGPTYHRSEVDTDSGVAWPAYWDNKWFIGDESNANNRVAVTVDPKGVKDAKPPAFAEDLRSIIQPGGGATQLQAWMDAKFGKDGALYMLDYAGGFFSLHPNQKLIRITYQGGPATPNPSLATVRPERQSTPKTVVFSHTRAGGVKWEWDFGDGSKPSTEADPTHTYKDFGTYKAKLKVTYADGEVATGEVTVEIGCPAPDGRPTVRLLDTDTGVANRAVGGGCTINDLIDDERMWSNHGEFVRHLNDMVNEFRKAGVIDNKEASALSKAGAQSEIGKTNGYETIFDGTAQSLQGWSQAPSGQFTLQSDGSIRTSGGLGMLWYSDKAYADFSLRLQFRDIAPGTARANTGVFVRFPDLRTPLDQRPAGSCGTTGSARTSQAWVAIYCGHEIQIYDGDSGEPQKTGSIYNFQPVTLDKAGATPKGQWNDYEVRVVGQHYTIIRNGVVINEFDNAPGKRSSRDGDPATDLRQFVSGFVGLQNHSNTDLAEFRNVRVREL</sequence>
<dbReference type="Pfam" id="PF06439">
    <property type="entry name" value="3keto-disac_hyd"/>
    <property type="match status" value="1"/>
</dbReference>
<evidence type="ECO:0000256" key="2">
    <source>
        <dbReference type="SAM" id="SignalP"/>
    </source>
</evidence>